<accession>A0A645HGD6</accession>
<sequence length="133" mass="14045">MCAGVVEGLYSGDGAADGIGVMSVQPVSASLKECLNALNAVRRLRATQPIGFPKGDRVGHLLDSLRTHTCALCRTAFVIAGRRGAPGDQTARSGSATYACRGNAMSGVSERMLRHYEQHGLLRPARPACFCRA</sequence>
<dbReference type="PROSITE" id="PS50937">
    <property type="entry name" value="HTH_MERR_2"/>
    <property type="match status" value="1"/>
</dbReference>
<dbReference type="AlphaFoldDB" id="A0A645HGD6"/>
<organism evidence="2">
    <name type="scientific">bioreactor metagenome</name>
    <dbReference type="NCBI Taxonomy" id="1076179"/>
    <lineage>
        <taxon>unclassified sequences</taxon>
        <taxon>metagenomes</taxon>
        <taxon>ecological metagenomes</taxon>
    </lineage>
</organism>
<proteinExistence type="predicted"/>
<dbReference type="GO" id="GO:0003677">
    <property type="term" value="F:DNA binding"/>
    <property type="evidence" value="ECO:0007669"/>
    <property type="project" value="InterPro"/>
</dbReference>
<name>A0A645HGD6_9ZZZZ</name>
<dbReference type="Pfam" id="PF00376">
    <property type="entry name" value="MerR"/>
    <property type="match status" value="1"/>
</dbReference>
<protein>
    <recommendedName>
        <fullName evidence="1">HTH merR-type domain-containing protein</fullName>
    </recommendedName>
</protein>
<feature type="domain" description="HTH merR-type" evidence="1">
    <location>
        <begin position="105"/>
        <end position="133"/>
    </location>
</feature>
<evidence type="ECO:0000313" key="2">
    <source>
        <dbReference type="EMBL" id="MPN37452.1"/>
    </source>
</evidence>
<dbReference type="GO" id="GO:0006355">
    <property type="term" value="P:regulation of DNA-templated transcription"/>
    <property type="evidence" value="ECO:0007669"/>
    <property type="project" value="InterPro"/>
</dbReference>
<dbReference type="EMBL" id="VSSQ01092114">
    <property type="protein sequence ID" value="MPN37452.1"/>
    <property type="molecule type" value="Genomic_DNA"/>
</dbReference>
<reference evidence="2" key="1">
    <citation type="submission" date="2019-08" db="EMBL/GenBank/DDBJ databases">
        <authorList>
            <person name="Kucharzyk K."/>
            <person name="Murdoch R.W."/>
            <person name="Higgins S."/>
            <person name="Loffler F."/>
        </authorList>
    </citation>
    <scope>NUCLEOTIDE SEQUENCE</scope>
</reference>
<evidence type="ECO:0000259" key="1">
    <source>
        <dbReference type="PROSITE" id="PS50937"/>
    </source>
</evidence>
<comment type="caution">
    <text evidence="2">The sequence shown here is derived from an EMBL/GenBank/DDBJ whole genome shotgun (WGS) entry which is preliminary data.</text>
</comment>
<gene>
    <name evidence="2" type="ORF">SDC9_184971</name>
</gene>
<dbReference type="InterPro" id="IPR000551">
    <property type="entry name" value="MerR-type_HTH_dom"/>
</dbReference>